<dbReference type="GO" id="GO:0004177">
    <property type="term" value="F:aminopeptidase activity"/>
    <property type="evidence" value="ECO:0007669"/>
    <property type="project" value="UniProtKB-KW"/>
</dbReference>
<dbReference type="Pfam" id="PF00883">
    <property type="entry name" value="Peptidase_M17"/>
    <property type="match status" value="1"/>
</dbReference>
<evidence type="ECO:0000256" key="1">
    <source>
        <dbReference type="ARBA" id="ARBA00009528"/>
    </source>
</evidence>
<dbReference type="PRINTS" id="PR00481">
    <property type="entry name" value="LAMNOPPTDASE"/>
</dbReference>
<dbReference type="InterPro" id="IPR011356">
    <property type="entry name" value="Leucine_aapep/pepB"/>
</dbReference>
<name>A0ABT0LC55_9GAMM</name>
<proteinExistence type="inferred from homology"/>
<dbReference type="SUPFAM" id="SSF53187">
    <property type="entry name" value="Zn-dependent exopeptidases"/>
    <property type="match status" value="1"/>
</dbReference>
<dbReference type="PANTHER" id="PTHR11963">
    <property type="entry name" value="LEUCINE AMINOPEPTIDASE-RELATED"/>
    <property type="match status" value="1"/>
</dbReference>
<evidence type="ECO:0000313" key="7">
    <source>
        <dbReference type="EMBL" id="MCL1125225.1"/>
    </source>
</evidence>
<evidence type="ECO:0000259" key="6">
    <source>
        <dbReference type="PROSITE" id="PS00631"/>
    </source>
</evidence>
<dbReference type="RefSeq" id="WP_248940540.1">
    <property type="nucleotide sequence ID" value="NZ_JAKIKS010000042.1"/>
</dbReference>
<dbReference type="PROSITE" id="PS00631">
    <property type="entry name" value="CYTOSOL_AP"/>
    <property type="match status" value="1"/>
</dbReference>
<feature type="domain" description="Cytosol aminopeptidase" evidence="6">
    <location>
        <begin position="340"/>
        <end position="347"/>
    </location>
</feature>
<dbReference type="PANTHER" id="PTHR11963:SF48">
    <property type="entry name" value="DIPEPTIDASE B, ISOFORM A"/>
    <property type="match status" value="1"/>
</dbReference>
<dbReference type="Proteomes" id="UP001203423">
    <property type="component" value="Unassembled WGS sequence"/>
</dbReference>
<evidence type="ECO:0000256" key="2">
    <source>
        <dbReference type="ARBA" id="ARBA00022438"/>
    </source>
</evidence>
<evidence type="ECO:0000256" key="4">
    <source>
        <dbReference type="ARBA" id="ARBA00022801"/>
    </source>
</evidence>
<protein>
    <submittedName>
        <fullName evidence="7">Leucyl aminopeptidase family protein</fullName>
    </submittedName>
</protein>
<comment type="similarity">
    <text evidence="1">Belongs to the peptidase M17 family.</text>
</comment>
<keyword evidence="8" id="KW-1185">Reference proteome</keyword>
<evidence type="ECO:0000256" key="5">
    <source>
        <dbReference type="ARBA" id="ARBA00023211"/>
    </source>
</evidence>
<dbReference type="Gene3D" id="3.40.630.10">
    <property type="entry name" value="Zn peptidases"/>
    <property type="match status" value="1"/>
</dbReference>
<comment type="caution">
    <text evidence="7">The sequence shown here is derived from an EMBL/GenBank/DDBJ whole genome shotgun (WGS) entry which is preliminary data.</text>
</comment>
<sequence>MKSVNFVDVKDESAIFDGQGWDALIVVTHTLKGIPVDEVRLFAEHAASVDNRVGQSTCLLLAPGLAGGKLIIAPVLQVDDDYQDVRIYSDAAKAGINMAQASGALKPILMVIEANDERFQLADNVSALACAQALWQPLEKREAGKVPESIVEIGLFTSNKRGHKLSAIEAGRQLARDLCGTEPERMSAIRFSYYCQAAFEGSAIGIEVIDNIDLLIHDYPLLSAVARASFAVPRHHPRVVKLEYCGEGEITRTFLFAGKGVIYDTGGADIKVAGGMAGMSRDKGGAAAVAGLMKTLSLLQPKGIRVIAQLGLVRNSIGSDAFVTDEIVTSHADCRVRIGNTDAEGRLVLADLLSHLRIQAKSAPHPQLYSVATLTGHVVRCYGGYTAMVENSVAKHAKVGVHIQQQAQKWGEPIERSSLRREDFNKIIDPSGAADVLSSNNGPSAITARGHQYPAAFLLKASGLFDHGLHADLPLPFTHIDIAGSAVEGHPHYGSPTAAPVVSLINYILEG</sequence>
<gene>
    <name evidence="7" type="ORF">L2764_12250</name>
</gene>
<reference evidence="7 8" key="1">
    <citation type="submission" date="2022-01" db="EMBL/GenBank/DDBJ databases">
        <title>Whole genome-based taxonomy of the Shewanellaceae.</title>
        <authorList>
            <person name="Martin-Rodriguez A.J."/>
        </authorList>
    </citation>
    <scope>NUCLEOTIDE SEQUENCE [LARGE SCALE GENOMIC DNA]</scope>
    <source>
        <strain evidence="7 8">DSM 17177</strain>
    </source>
</reference>
<evidence type="ECO:0000313" key="8">
    <source>
        <dbReference type="Proteomes" id="UP001203423"/>
    </source>
</evidence>
<keyword evidence="2 7" id="KW-0031">Aminopeptidase</keyword>
<keyword evidence="4" id="KW-0378">Hydrolase</keyword>
<keyword evidence="3" id="KW-0645">Protease</keyword>
<dbReference type="EMBL" id="JAKIKS010000042">
    <property type="protein sequence ID" value="MCL1125225.1"/>
    <property type="molecule type" value="Genomic_DNA"/>
</dbReference>
<accession>A0ABT0LC55</accession>
<dbReference type="InterPro" id="IPR000819">
    <property type="entry name" value="Peptidase_M17_C"/>
</dbReference>
<keyword evidence="5" id="KW-0464">Manganese</keyword>
<evidence type="ECO:0000256" key="3">
    <source>
        <dbReference type="ARBA" id="ARBA00022670"/>
    </source>
</evidence>
<organism evidence="7 8">
    <name type="scientific">Shewanella surugensis</name>
    <dbReference type="NCBI Taxonomy" id="212020"/>
    <lineage>
        <taxon>Bacteria</taxon>
        <taxon>Pseudomonadati</taxon>
        <taxon>Pseudomonadota</taxon>
        <taxon>Gammaproteobacteria</taxon>
        <taxon>Alteromonadales</taxon>
        <taxon>Shewanellaceae</taxon>
        <taxon>Shewanella</taxon>
    </lineage>
</organism>
<dbReference type="CDD" id="cd00433">
    <property type="entry name" value="Peptidase_M17"/>
    <property type="match status" value="1"/>
</dbReference>